<dbReference type="CDD" id="cd17535">
    <property type="entry name" value="REC_NarL-like"/>
    <property type="match status" value="1"/>
</dbReference>
<sequence>MSPVQPAPPVRVFLVDDHEVVRRGVAEVLEDDEAITVVGEAGSVAEALARVPAVRPDVVVVDMRLPDGDGAQLCRRLRDHIPALRCLVLTSFAEREALDSAVQAGAAGFLLKQIRGPALISAVRTVAAGGTSFQEVQSTSSRPRGPGAAGGDRLELLTDQERTVLGLIGEGLTNRQIGARMGLAEKTVKNYTSHVLAKLGLERRTQAAILATELRDRGQG</sequence>
<dbReference type="CDD" id="cd06170">
    <property type="entry name" value="LuxR_C_like"/>
    <property type="match status" value="1"/>
</dbReference>
<dbReference type="InterPro" id="IPR000792">
    <property type="entry name" value="Tscrpt_reg_LuxR_C"/>
</dbReference>
<accession>A0A6J4HZG4</accession>
<dbReference type="PROSITE" id="PS00622">
    <property type="entry name" value="HTH_LUXR_1"/>
    <property type="match status" value="1"/>
</dbReference>
<dbReference type="GO" id="GO:0003677">
    <property type="term" value="F:DNA binding"/>
    <property type="evidence" value="ECO:0007669"/>
    <property type="project" value="UniProtKB-KW"/>
</dbReference>
<dbReference type="Pfam" id="PF00072">
    <property type="entry name" value="Response_reg"/>
    <property type="match status" value="1"/>
</dbReference>
<dbReference type="InterPro" id="IPR016032">
    <property type="entry name" value="Sig_transdc_resp-reg_C-effctor"/>
</dbReference>
<protein>
    <submittedName>
        <fullName evidence="8">Two-component transcriptional response regulator, LuxR family</fullName>
    </submittedName>
</protein>
<keyword evidence="1 5" id="KW-0597">Phosphoprotein</keyword>
<dbReference type="PANTHER" id="PTHR43214">
    <property type="entry name" value="TWO-COMPONENT RESPONSE REGULATOR"/>
    <property type="match status" value="1"/>
</dbReference>
<dbReference type="Pfam" id="PF00196">
    <property type="entry name" value="GerE"/>
    <property type="match status" value="1"/>
</dbReference>
<dbReference type="PROSITE" id="PS50110">
    <property type="entry name" value="RESPONSE_REGULATORY"/>
    <property type="match status" value="1"/>
</dbReference>
<gene>
    <name evidence="8" type="ORF">AVDCRST_MAG52-1340</name>
</gene>
<evidence type="ECO:0000313" key="8">
    <source>
        <dbReference type="EMBL" id="CAA9235576.1"/>
    </source>
</evidence>
<evidence type="ECO:0000256" key="5">
    <source>
        <dbReference type="PROSITE-ProRule" id="PRU00169"/>
    </source>
</evidence>
<feature type="domain" description="Response regulatory" evidence="7">
    <location>
        <begin position="11"/>
        <end position="127"/>
    </location>
</feature>
<dbReference type="GO" id="GO:0000160">
    <property type="term" value="P:phosphorelay signal transduction system"/>
    <property type="evidence" value="ECO:0007669"/>
    <property type="project" value="InterPro"/>
</dbReference>
<dbReference type="InterPro" id="IPR058245">
    <property type="entry name" value="NreC/VraR/RcsB-like_REC"/>
</dbReference>
<organism evidence="8">
    <name type="scientific">uncultured Blastococcus sp</name>
    <dbReference type="NCBI Taxonomy" id="217144"/>
    <lineage>
        <taxon>Bacteria</taxon>
        <taxon>Bacillati</taxon>
        <taxon>Actinomycetota</taxon>
        <taxon>Actinomycetes</taxon>
        <taxon>Geodermatophilales</taxon>
        <taxon>Geodermatophilaceae</taxon>
        <taxon>Blastococcus</taxon>
        <taxon>environmental samples</taxon>
    </lineage>
</organism>
<dbReference type="SUPFAM" id="SSF46894">
    <property type="entry name" value="C-terminal effector domain of the bipartite response regulators"/>
    <property type="match status" value="1"/>
</dbReference>
<proteinExistence type="predicted"/>
<dbReference type="InterPro" id="IPR011006">
    <property type="entry name" value="CheY-like_superfamily"/>
</dbReference>
<dbReference type="Gene3D" id="3.40.50.2300">
    <property type="match status" value="1"/>
</dbReference>
<name>A0A6J4HZG4_9ACTN</name>
<evidence type="ECO:0000256" key="2">
    <source>
        <dbReference type="ARBA" id="ARBA00023015"/>
    </source>
</evidence>
<keyword evidence="2" id="KW-0805">Transcription regulation</keyword>
<dbReference type="SMART" id="SM00448">
    <property type="entry name" value="REC"/>
    <property type="match status" value="1"/>
</dbReference>
<keyword evidence="3" id="KW-0238">DNA-binding</keyword>
<feature type="domain" description="HTH luxR-type" evidence="6">
    <location>
        <begin position="150"/>
        <end position="215"/>
    </location>
</feature>
<evidence type="ECO:0000259" key="6">
    <source>
        <dbReference type="PROSITE" id="PS50043"/>
    </source>
</evidence>
<dbReference type="SMART" id="SM00421">
    <property type="entry name" value="HTH_LUXR"/>
    <property type="match status" value="1"/>
</dbReference>
<evidence type="ECO:0000256" key="4">
    <source>
        <dbReference type="ARBA" id="ARBA00023163"/>
    </source>
</evidence>
<dbReference type="SUPFAM" id="SSF52172">
    <property type="entry name" value="CheY-like"/>
    <property type="match status" value="1"/>
</dbReference>
<dbReference type="GO" id="GO:0006355">
    <property type="term" value="P:regulation of DNA-templated transcription"/>
    <property type="evidence" value="ECO:0007669"/>
    <property type="project" value="InterPro"/>
</dbReference>
<dbReference type="EMBL" id="CADCTN010000087">
    <property type="protein sequence ID" value="CAA9235576.1"/>
    <property type="molecule type" value="Genomic_DNA"/>
</dbReference>
<dbReference type="AlphaFoldDB" id="A0A6J4HZG4"/>
<evidence type="ECO:0000256" key="1">
    <source>
        <dbReference type="ARBA" id="ARBA00022553"/>
    </source>
</evidence>
<keyword evidence="4" id="KW-0804">Transcription</keyword>
<feature type="modified residue" description="4-aspartylphosphate" evidence="5">
    <location>
        <position position="62"/>
    </location>
</feature>
<dbReference type="InterPro" id="IPR039420">
    <property type="entry name" value="WalR-like"/>
</dbReference>
<evidence type="ECO:0000259" key="7">
    <source>
        <dbReference type="PROSITE" id="PS50110"/>
    </source>
</evidence>
<reference evidence="8" key="1">
    <citation type="submission" date="2020-02" db="EMBL/GenBank/DDBJ databases">
        <authorList>
            <person name="Meier V. D."/>
        </authorList>
    </citation>
    <scope>NUCLEOTIDE SEQUENCE</scope>
    <source>
        <strain evidence="8">AVDCRST_MAG52</strain>
    </source>
</reference>
<dbReference type="InterPro" id="IPR001789">
    <property type="entry name" value="Sig_transdc_resp-reg_receiver"/>
</dbReference>
<dbReference type="PROSITE" id="PS50043">
    <property type="entry name" value="HTH_LUXR_2"/>
    <property type="match status" value="1"/>
</dbReference>
<dbReference type="PRINTS" id="PR00038">
    <property type="entry name" value="HTHLUXR"/>
</dbReference>
<evidence type="ECO:0000256" key="3">
    <source>
        <dbReference type="ARBA" id="ARBA00023125"/>
    </source>
</evidence>
<dbReference type="PANTHER" id="PTHR43214:SF24">
    <property type="entry name" value="TRANSCRIPTIONAL REGULATORY PROTEIN NARL-RELATED"/>
    <property type="match status" value="1"/>
</dbReference>